<dbReference type="Gramene" id="ONIVA12G03370.2">
    <property type="protein sequence ID" value="ONIVA12G03370.2"/>
    <property type="gene ID" value="ONIVA12G03370"/>
</dbReference>
<keyword evidence="4" id="KW-0805">Transcription regulation</keyword>
<dbReference type="InterPro" id="IPR049914">
    <property type="entry name" value="PHD1-3/5-6"/>
</dbReference>
<dbReference type="InterPro" id="IPR056280">
    <property type="entry name" value="AIPP2-like_SPOC"/>
</dbReference>
<keyword evidence="7" id="KW-0472">Membrane</keyword>
<evidence type="ECO:0000256" key="5">
    <source>
        <dbReference type="ARBA" id="ARBA00023163"/>
    </source>
</evidence>
<dbReference type="AlphaFoldDB" id="A0A0E0J723"/>
<dbReference type="EnsemblPlants" id="ONIVA12G03370.2">
    <property type="protein sequence ID" value="ONIVA12G03370.2"/>
    <property type="gene ID" value="ONIVA12G03370"/>
</dbReference>
<evidence type="ECO:0000256" key="2">
    <source>
        <dbReference type="ARBA" id="ARBA00022771"/>
    </source>
</evidence>
<feature type="region of interest" description="Disordered" evidence="6">
    <location>
        <begin position="488"/>
        <end position="541"/>
    </location>
</feature>
<keyword evidence="7" id="KW-0812">Transmembrane</keyword>
<evidence type="ECO:0000256" key="3">
    <source>
        <dbReference type="ARBA" id="ARBA00022833"/>
    </source>
</evidence>
<dbReference type="STRING" id="4536.A0A0E0J723"/>
<evidence type="ECO:0000313" key="10">
    <source>
        <dbReference type="Proteomes" id="UP000006591"/>
    </source>
</evidence>
<reference evidence="9" key="1">
    <citation type="submission" date="2015-04" db="UniProtKB">
        <authorList>
            <consortium name="EnsemblPlants"/>
        </authorList>
    </citation>
    <scope>IDENTIFICATION</scope>
    <source>
        <strain evidence="9">SL10</strain>
    </source>
</reference>
<feature type="compositionally biased region" description="Basic and acidic residues" evidence="6">
    <location>
        <begin position="276"/>
        <end position="286"/>
    </location>
</feature>
<evidence type="ECO:0000313" key="9">
    <source>
        <dbReference type="EnsemblPlants" id="ONIVA12G03370.2"/>
    </source>
</evidence>
<dbReference type="PANTHER" id="PTHR33304">
    <property type="match status" value="1"/>
</dbReference>
<dbReference type="GO" id="GO:0008270">
    <property type="term" value="F:zinc ion binding"/>
    <property type="evidence" value="ECO:0007669"/>
    <property type="project" value="UniProtKB-KW"/>
</dbReference>
<dbReference type="PANTHER" id="PTHR33304:SF49">
    <property type="entry name" value="OS12G0161500 PROTEIN"/>
    <property type="match status" value="1"/>
</dbReference>
<dbReference type="OMA" id="KHDRDEC"/>
<dbReference type="GO" id="GO:0034244">
    <property type="term" value="P:negative regulation of transcription elongation by RNA polymerase II"/>
    <property type="evidence" value="ECO:0007669"/>
    <property type="project" value="InterPro"/>
</dbReference>
<sequence length="701" mass="78196">MEVRPRHLSTPSTTILSSASTVPVYLLPRKGNHNHDENRRGYDDKFKAIIADERTYKWNYLKDKQKKVTLQIPVLYPSKSSIRPPFTQLTDKNIGPMAKGDSKSNHVLAPMLRKEGLLANSIEKSNPQLTSPIRAHPIHALVRTKKGIPARSVLKSNPQPIRPKQMRGSVRGVSLKGQSTMANDNSGEELKSCKVKNYSISKESAKELMVHKGNSYEDNKCDKICGEVTMGDRKHHVNLGSTKSLKRDYIPSTCGDHYKDDTKGNEVPNPSPLTKDGPKKHDRDECEDYKNLRPTKKRRRYIVNVDEEDDYDDKNPMDIKDSTKVAMPIAAESIKRQFYHCIQPIDEPIWSGIFKIGGNDYIPFSAHLSTKSCKKVWDLSVSIPSIVQVTKLSRSVVWPKSLEASSPTDDSIGLYFFPPKMRLDKGMDQLVKEIVEKDMALSAVIGEAQMLMSPSTLLPEKYQRKHYLWGVFKRRGGDEQQAAAMAAEQQRGSDQRVKQEQENTQFQGDETQQRIKKPNSNLQETAVIKQQPSSPSSSSVTAAHIGVDVVQEKSTAASGGRPAVPAGSHGRVIGLVVRQTPGVEELIQQMRRGGALLATMEGEMMGGFEANDDDGAKKFKMTPYACRFFMWEGQYEQFLADGHVGLGHQTEHEKFNVEAISSMGIEGLELKGFAALGRMLVYLAVVQALLLLVILVVVISK</sequence>
<dbReference type="Pfam" id="PF23121">
    <property type="entry name" value="SPOC_AIPP2"/>
    <property type="match status" value="1"/>
</dbReference>
<keyword evidence="1" id="KW-0479">Metal-binding</keyword>
<evidence type="ECO:0000259" key="8">
    <source>
        <dbReference type="Pfam" id="PF23121"/>
    </source>
</evidence>
<feature type="domain" description="AIPP2-like SPOC-like" evidence="8">
    <location>
        <begin position="350"/>
        <end position="472"/>
    </location>
</feature>
<keyword evidence="5" id="KW-0804">Transcription</keyword>
<dbReference type="eggNOG" id="ENOG502RXM7">
    <property type="taxonomic scope" value="Eukaryota"/>
</dbReference>
<feature type="compositionally biased region" description="Basic and acidic residues" evidence="6">
    <location>
        <begin position="491"/>
        <end position="501"/>
    </location>
</feature>
<evidence type="ECO:0000256" key="7">
    <source>
        <dbReference type="SAM" id="Phobius"/>
    </source>
</evidence>
<keyword evidence="7" id="KW-1133">Transmembrane helix</keyword>
<evidence type="ECO:0000256" key="6">
    <source>
        <dbReference type="SAM" id="MobiDB-lite"/>
    </source>
</evidence>
<organism evidence="9">
    <name type="scientific">Oryza nivara</name>
    <name type="common">Indian wild rice</name>
    <name type="synonym">Oryza sativa f. spontanea</name>
    <dbReference type="NCBI Taxonomy" id="4536"/>
    <lineage>
        <taxon>Eukaryota</taxon>
        <taxon>Viridiplantae</taxon>
        <taxon>Streptophyta</taxon>
        <taxon>Embryophyta</taxon>
        <taxon>Tracheophyta</taxon>
        <taxon>Spermatophyta</taxon>
        <taxon>Magnoliopsida</taxon>
        <taxon>Liliopsida</taxon>
        <taxon>Poales</taxon>
        <taxon>Poaceae</taxon>
        <taxon>BOP clade</taxon>
        <taxon>Oryzoideae</taxon>
        <taxon>Oryzeae</taxon>
        <taxon>Oryzinae</taxon>
        <taxon>Oryza</taxon>
    </lineage>
</organism>
<keyword evidence="10" id="KW-1185">Reference proteome</keyword>
<evidence type="ECO:0000256" key="4">
    <source>
        <dbReference type="ARBA" id="ARBA00023015"/>
    </source>
</evidence>
<accession>A0A0E0J723</accession>
<keyword evidence="2" id="KW-0863">Zinc-finger</keyword>
<protein>
    <recommendedName>
        <fullName evidence="8">AIPP2-like SPOC-like domain-containing protein</fullName>
    </recommendedName>
</protein>
<feature type="compositionally biased region" description="Polar residues" evidence="6">
    <location>
        <begin position="518"/>
        <end position="531"/>
    </location>
</feature>
<feature type="region of interest" description="Disordered" evidence="6">
    <location>
        <begin position="252"/>
        <end position="286"/>
    </location>
</feature>
<proteinExistence type="predicted"/>
<name>A0A0E0J723_ORYNI</name>
<dbReference type="Proteomes" id="UP000006591">
    <property type="component" value="Chromosome 12"/>
</dbReference>
<evidence type="ECO:0000256" key="1">
    <source>
        <dbReference type="ARBA" id="ARBA00022723"/>
    </source>
</evidence>
<dbReference type="GO" id="GO:0140566">
    <property type="term" value="F:histone reader activity"/>
    <property type="evidence" value="ECO:0007669"/>
    <property type="project" value="InterPro"/>
</dbReference>
<keyword evidence="3" id="KW-0862">Zinc</keyword>
<reference evidence="9" key="2">
    <citation type="submission" date="2018-04" db="EMBL/GenBank/DDBJ databases">
        <title>OnivRS2 (Oryza nivara Reference Sequence Version 2).</title>
        <authorList>
            <person name="Zhang J."/>
            <person name="Kudrna D."/>
            <person name="Lee S."/>
            <person name="Talag J."/>
            <person name="Rajasekar S."/>
            <person name="Welchert J."/>
            <person name="Hsing Y.-I."/>
            <person name="Wing R.A."/>
        </authorList>
    </citation>
    <scope>NUCLEOTIDE SEQUENCE [LARGE SCALE GENOMIC DNA]</scope>
    <source>
        <strain evidence="9">SL10</strain>
    </source>
</reference>
<feature type="transmembrane region" description="Helical" evidence="7">
    <location>
        <begin position="679"/>
        <end position="699"/>
    </location>
</feature>